<reference evidence="2 3" key="1">
    <citation type="submission" date="2018-02" db="EMBL/GenBank/DDBJ databases">
        <title>Fusarium culmorum secondary metabolites in fungal-bacterial-plant interactions.</title>
        <authorList>
            <person name="Schmidt R."/>
        </authorList>
    </citation>
    <scope>NUCLEOTIDE SEQUENCE [LARGE SCALE GENOMIC DNA]</scope>
    <source>
        <strain evidence="2 3">PV</strain>
    </source>
</reference>
<keyword evidence="3" id="KW-1185">Reference proteome</keyword>
<dbReference type="AlphaFoldDB" id="A0A2T4H895"/>
<evidence type="ECO:0000313" key="3">
    <source>
        <dbReference type="Proteomes" id="UP000241587"/>
    </source>
</evidence>
<dbReference type="OrthoDB" id="5335351at2759"/>
<organism evidence="2 3">
    <name type="scientific">Fusarium culmorum</name>
    <dbReference type="NCBI Taxonomy" id="5516"/>
    <lineage>
        <taxon>Eukaryota</taxon>
        <taxon>Fungi</taxon>
        <taxon>Dikarya</taxon>
        <taxon>Ascomycota</taxon>
        <taxon>Pezizomycotina</taxon>
        <taxon>Sordariomycetes</taxon>
        <taxon>Hypocreomycetidae</taxon>
        <taxon>Hypocreales</taxon>
        <taxon>Nectriaceae</taxon>
        <taxon>Fusarium</taxon>
    </lineage>
</organism>
<dbReference type="PANTHER" id="PTHR40642">
    <property type="entry name" value="YALI0F31295P"/>
    <property type="match status" value="1"/>
</dbReference>
<feature type="region of interest" description="Disordered" evidence="1">
    <location>
        <begin position="1"/>
        <end position="66"/>
    </location>
</feature>
<dbReference type="Pfam" id="PF12720">
    <property type="entry name" value="DUF3807"/>
    <property type="match status" value="1"/>
</dbReference>
<gene>
    <name evidence="2" type="ORF">FCULG_00003313</name>
</gene>
<sequence length="311" mass="35127">MDSPLPPQEDGEDHQSKDGFKIPDSQEANMNNMQRHSHVKSRTPEPQVDRQASNSDPPDTPGVLEPFDWDEFEARYEAALHDADNQEREILKEADALAKYFKIWAAAASAHDDERAAKRLQTRRRFVNLAEDKMERKQQHYAKAIGMCGIPSVSHDDLFAFHEAHFSQAALASFGSDFIEAPSQDHSQDDATVDAWDGKDDGLGYYPDGVKRTLTDEQIEIFRHSELEALRKEKEKAEQLKRKAGTMTGEPVDSSDDIAAPAQTASVLPTSFHSNKKRKKKKGAKRPEPKPDLRKRTWDVVDKGLDSLEYD</sequence>
<feature type="compositionally biased region" description="Polar residues" evidence="1">
    <location>
        <begin position="263"/>
        <end position="273"/>
    </location>
</feature>
<dbReference type="InterPro" id="IPR024526">
    <property type="entry name" value="DUF3807"/>
</dbReference>
<proteinExistence type="predicted"/>
<dbReference type="Proteomes" id="UP000241587">
    <property type="component" value="Unassembled WGS sequence"/>
</dbReference>
<protein>
    <submittedName>
        <fullName evidence="2">Uncharacterized protein</fullName>
    </submittedName>
</protein>
<dbReference type="EMBL" id="PVEM01000001">
    <property type="protein sequence ID" value="PTD12038.1"/>
    <property type="molecule type" value="Genomic_DNA"/>
</dbReference>
<dbReference type="OMA" id="INTEPQG"/>
<evidence type="ECO:0000256" key="1">
    <source>
        <dbReference type="SAM" id="MobiDB-lite"/>
    </source>
</evidence>
<feature type="compositionally biased region" description="Basic residues" evidence="1">
    <location>
        <begin position="274"/>
        <end position="284"/>
    </location>
</feature>
<name>A0A2T4H895_FUSCU</name>
<dbReference type="PANTHER" id="PTHR40642:SF1">
    <property type="entry name" value="YALI0F31295P"/>
    <property type="match status" value="1"/>
</dbReference>
<comment type="caution">
    <text evidence="2">The sequence shown here is derived from an EMBL/GenBank/DDBJ whole genome shotgun (WGS) entry which is preliminary data.</text>
</comment>
<feature type="region of interest" description="Disordered" evidence="1">
    <location>
        <begin position="238"/>
        <end position="298"/>
    </location>
</feature>
<evidence type="ECO:0000313" key="2">
    <source>
        <dbReference type="EMBL" id="PTD12038.1"/>
    </source>
</evidence>
<feature type="compositionally biased region" description="Basic and acidic residues" evidence="1">
    <location>
        <begin position="285"/>
        <end position="298"/>
    </location>
</feature>
<accession>A0A2T4H895</accession>